<keyword evidence="4" id="KW-0967">Endosome</keyword>
<comment type="subcellular location">
    <subcellularLocation>
        <location evidence="1">Endosome</location>
    </subcellularLocation>
</comment>
<dbReference type="InterPro" id="IPR029705">
    <property type="entry name" value="VPS35L"/>
</dbReference>
<keyword evidence="5" id="KW-0653">Protein transport</keyword>
<comment type="similarity">
    <text evidence="2">Belongs to the VPS35L family.</text>
</comment>
<dbReference type="EnsemblMetazoa" id="CJA28148.1">
    <property type="protein sequence ID" value="CJA28148.1"/>
    <property type="gene ID" value="WBGene00183722"/>
</dbReference>
<reference evidence="7" key="2">
    <citation type="submission" date="2022-06" db="UniProtKB">
        <authorList>
            <consortium name="EnsemblMetazoa"/>
        </authorList>
    </citation>
    <scope>IDENTIFICATION</scope>
    <source>
        <strain evidence="7">DF5081</strain>
    </source>
</reference>
<evidence type="ECO:0000256" key="6">
    <source>
        <dbReference type="SAM" id="MobiDB-lite"/>
    </source>
</evidence>
<dbReference type="GO" id="GO:0032456">
    <property type="term" value="P:endocytic recycling"/>
    <property type="evidence" value="ECO:0007669"/>
    <property type="project" value="InterPro"/>
</dbReference>
<dbReference type="GO" id="GO:0005768">
    <property type="term" value="C:endosome"/>
    <property type="evidence" value="ECO:0007669"/>
    <property type="project" value="UniProtKB-SubCell"/>
</dbReference>
<feature type="region of interest" description="Disordered" evidence="6">
    <location>
        <begin position="648"/>
        <end position="679"/>
    </location>
</feature>
<protein>
    <submittedName>
        <fullName evidence="7">Uncharacterized protein</fullName>
    </submittedName>
</protein>
<evidence type="ECO:0000256" key="5">
    <source>
        <dbReference type="ARBA" id="ARBA00022927"/>
    </source>
</evidence>
<evidence type="ECO:0000256" key="4">
    <source>
        <dbReference type="ARBA" id="ARBA00022753"/>
    </source>
</evidence>
<sequence length="987" mass="111444">MIACLRFFDQENLSINLERLALMCSQFPDDLSSIFARVHISRYSMLIDPLNRTPHWRVLHDWMQTPKDVMEEMHKKKLSLAEYRKKAVSIQGIAWLVQCVAHGAHTVDDLVPLFAYCRKTSPLDEKTFILVTAIVEGLPSKYLAVHSDQILDIIFGLDQDFEEPLARLGKRYTVVPPIEENRKFVKKSVWMRVADISDFHTFLDCCTSWTAYIAKYYNAKDVSKILDLVLVRLRVDDNTKNPQFTSSLVDLLTSFLDFFADKLDSLSIATSSDFITLVDLIGHDIESTSQCSRRILEILTRRHESRSIRDVEACQMIIEKCCSMCKKYGLEENEEGNKVVEQLVCSAISLIDFFKIADKNQSLELIIRCREDMGLRQAVLVHIINILFAFTQNAHSTMKPGKRKADFMRVCITNLAVTIPAVRDVPRRVKMTVQNVQMCLLANFLPQIEMSCDRIIEYLELLSTCSTVSPLVNQFLSVLCLTPDGFREISPSLTHFCKLLAMVEKNHELWSKESKAVPMAEIYINMLRYLCAARQVDPISSLQKHDCHSGDVEHLARVDSAISDVIAKLFSLANEPTIAVISLENVVMLFEIHEEMRSTIRGLLKRAVGASPALQRRLDAVVQDLRDEAQTDDDMSSQHEDVDIFDSFDDMDADSQPPQPEEPITLDSDDSFEAEPRDSAIPDRASLLDKYQRLKEESRRLDELAIEVRSLLTICKQMEECYSKRINRKDALACCTEFRHLHDGTALLLITIHNITTQPMNDWLLSIHPSPILPASSSSSAVFACQTIPLGSLLPGTCKTFECHVAQDEPPILLELGLIREFEIDDVRKAFHVQMDPICVTLWDQVQIVRADVNSSFTYRIRLPNTLIDLLSGCPDTIVTPSQVIKAIFNVTADSETVLCIPSPSPLPILVKITCSKDGGTAHALTISTENSRILTVLAEQLRLRLIVEVSKLKSRPAKRGILVLPGGMELAGSVEELFLSIIAEFQ</sequence>
<name>A0A8R1I7X4_CAEJA</name>
<reference evidence="8" key="1">
    <citation type="submission" date="2010-08" db="EMBL/GenBank/DDBJ databases">
        <authorList>
            <consortium name="Caenorhabditis japonica Sequencing Consortium"/>
            <person name="Wilson R.K."/>
        </authorList>
    </citation>
    <scope>NUCLEOTIDE SEQUENCE [LARGE SCALE GENOMIC DNA]</scope>
    <source>
        <strain evidence="8">DF5081</strain>
    </source>
</reference>
<keyword evidence="3" id="KW-0813">Transport</keyword>
<evidence type="ECO:0000256" key="1">
    <source>
        <dbReference type="ARBA" id="ARBA00004177"/>
    </source>
</evidence>
<dbReference type="AlphaFoldDB" id="A0A8R1I7X4"/>
<evidence type="ECO:0000256" key="2">
    <source>
        <dbReference type="ARBA" id="ARBA00010704"/>
    </source>
</evidence>
<evidence type="ECO:0000313" key="8">
    <source>
        <dbReference type="Proteomes" id="UP000005237"/>
    </source>
</evidence>
<dbReference type="GO" id="GO:0015031">
    <property type="term" value="P:protein transport"/>
    <property type="evidence" value="ECO:0007669"/>
    <property type="project" value="UniProtKB-KW"/>
</dbReference>
<evidence type="ECO:0000256" key="3">
    <source>
        <dbReference type="ARBA" id="ARBA00022448"/>
    </source>
</evidence>
<proteinExistence type="inferred from homology"/>
<evidence type="ECO:0000313" key="7">
    <source>
        <dbReference type="EnsemblMetazoa" id="CJA28148.1"/>
    </source>
</evidence>
<dbReference type="PANTHER" id="PTHR13673">
    <property type="entry name" value="ESOPHAGEAL CANCER ASSOCIATED PROTEIN"/>
    <property type="match status" value="1"/>
</dbReference>
<accession>A0A8R1I7X4</accession>
<keyword evidence="8" id="KW-1185">Reference proteome</keyword>
<dbReference type="Proteomes" id="UP000005237">
    <property type="component" value="Unassembled WGS sequence"/>
</dbReference>
<organism evidence="7 8">
    <name type="scientific">Caenorhabditis japonica</name>
    <dbReference type="NCBI Taxonomy" id="281687"/>
    <lineage>
        <taxon>Eukaryota</taxon>
        <taxon>Metazoa</taxon>
        <taxon>Ecdysozoa</taxon>
        <taxon>Nematoda</taxon>
        <taxon>Chromadorea</taxon>
        <taxon>Rhabditida</taxon>
        <taxon>Rhabditina</taxon>
        <taxon>Rhabditomorpha</taxon>
        <taxon>Rhabditoidea</taxon>
        <taxon>Rhabditidae</taxon>
        <taxon>Peloderinae</taxon>
        <taxon>Caenorhabditis</taxon>
    </lineage>
</organism>
<dbReference type="PANTHER" id="PTHR13673:SF0">
    <property type="entry name" value="VPS35 ENDOSOMAL PROTEIN-SORTING FACTOR-LIKE"/>
    <property type="match status" value="1"/>
</dbReference>